<dbReference type="InterPro" id="IPR009057">
    <property type="entry name" value="Homeodomain-like_sf"/>
</dbReference>
<feature type="domain" description="HTH tetR-type" evidence="5">
    <location>
        <begin position="5"/>
        <end position="65"/>
    </location>
</feature>
<protein>
    <submittedName>
        <fullName evidence="6">TetR family transcriptional regulator</fullName>
    </submittedName>
</protein>
<accession>A0A2J7THP6</accession>
<evidence type="ECO:0000259" key="5">
    <source>
        <dbReference type="PROSITE" id="PS50977"/>
    </source>
</evidence>
<dbReference type="InterPro" id="IPR036271">
    <property type="entry name" value="Tet_transcr_reg_TetR-rel_C_sf"/>
</dbReference>
<evidence type="ECO:0000256" key="3">
    <source>
        <dbReference type="ARBA" id="ARBA00023163"/>
    </source>
</evidence>
<dbReference type="InterPro" id="IPR054156">
    <property type="entry name" value="YxaF_TetR_C"/>
</dbReference>
<sequence length="186" mass="20432">MARKIAERSDIVPLLAEVFRENGFEGASLTLIGARTGLGKGSLYHFFPGGKEEMAEAVLGDIERWFEAHVYRPLRETQDAAQAVGDMRQSVEDYFRSGRRACLIGAFALDNVRDRFSAKIRNYFAAWTEALAGALERGGVDPKEAPYRAEEAVANIQGALVLARALDDPAVFERAMARIVARLLAG</sequence>
<dbReference type="Gene3D" id="1.10.357.10">
    <property type="entry name" value="Tetracycline Repressor, domain 2"/>
    <property type="match status" value="1"/>
</dbReference>
<dbReference type="Pfam" id="PF21993">
    <property type="entry name" value="TetR_C_13_2"/>
    <property type="match status" value="1"/>
</dbReference>
<evidence type="ECO:0000313" key="7">
    <source>
        <dbReference type="Proteomes" id="UP000236286"/>
    </source>
</evidence>
<evidence type="ECO:0000256" key="1">
    <source>
        <dbReference type="ARBA" id="ARBA00023015"/>
    </source>
</evidence>
<dbReference type="OrthoDB" id="9811084at2"/>
<dbReference type="InterPro" id="IPR001647">
    <property type="entry name" value="HTH_TetR"/>
</dbReference>
<evidence type="ECO:0000313" key="6">
    <source>
        <dbReference type="EMBL" id="PNG26294.1"/>
    </source>
</evidence>
<dbReference type="RefSeq" id="WP_102843459.1">
    <property type="nucleotide sequence ID" value="NZ_PDZR01000008.1"/>
</dbReference>
<dbReference type="EMBL" id="PDZR01000008">
    <property type="protein sequence ID" value="PNG26294.1"/>
    <property type="molecule type" value="Genomic_DNA"/>
</dbReference>
<keyword evidence="1" id="KW-0805">Transcription regulation</keyword>
<dbReference type="Proteomes" id="UP000236286">
    <property type="component" value="Unassembled WGS sequence"/>
</dbReference>
<evidence type="ECO:0000256" key="4">
    <source>
        <dbReference type="PROSITE-ProRule" id="PRU00335"/>
    </source>
</evidence>
<dbReference type="SUPFAM" id="SSF46689">
    <property type="entry name" value="Homeodomain-like"/>
    <property type="match status" value="1"/>
</dbReference>
<keyword evidence="2 4" id="KW-0238">DNA-binding</keyword>
<feature type="DNA-binding region" description="H-T-H motif" evidence="4">
    <location>
        <begin position="28"/>
        <end position="47"/>
    </location>
</feature>
<gene>
    <name evidence="6" type="ORF">CR492_09245</name>
</gene>
<dbReference type="PROSITE" id="PS50977">
    <property type="entry name" value="HTH_TETR_2"/>
    <property type="match status" value="1"/>
</dbReference>
<comment type="caution">
    <text evidence="6">The sequence shown here is derived from an EMBL/GenBank/DDBJ whole genome shotgun (WGS) entry which is preliminary data.</text>
</comment>
<name>A0A2J7THP6_METSI</name>
<proteinExistence type="predicted"/>
<dbReference type="AlphaFoldDB" id="A0A2J7THP6"/>
<keyword evidence="3" id="KW-0804">Transcription</keyword>
<dbReference type="PANTHER" id="PTHR47506">
    <property type="entry name" value="TRANSCRIPTIONAL REGULATORY PROTEIN"/>
    <property type="match status" value="1"/>
</dbReference>
<organism evidence="6 7">
    <name type="scientific">Methylocella silvestris</name>
    <dbReference type="NCBI Taxonomy" id="199596"/>
    <lineage>
        <taxon>Bacteria</taxon>
        <taxon>Pseudomonadati</taxon>
        <taxon>Pseudomonadota</taxon>
        <taxon>Alphaproteobacteria</taxon>
        <taxon>Hyphomicrobiales</taxon>
        <taxon>Beijerinckiaceae</taxon>
        <taxon>Methylocella</taxon>
    </lineage>
</organism>
<dbReference type="Pfam" id="PF00440">
    <property type="entry name" value="TetR_N"/>
    <property type="match status" value="1"/>
</dbReference>
<evidence type="ECO:0000256" key="2">
    <source>
        <dbReference type="ARBA" id="ARBA00023125"/>
    </source>
</evidence>
<reference evidence="6 7" key="1">
    <citation type="submission" date="2017-10" db="EMBL/GenBank/DDBJ databases">
        <title>Genome announcement of Methylocella silvestris TVC from permafrost.</title>
        <authorList>
            <person name="Wang J."/>
            <person name="Geng K."/>
            <person name="Ul-Haque F."/>
            <person name="Crombie A.T."/>
            <person name="Street L.E."/>
            <person name="Wookey P.A."/>
            <person name="Murrell J.C."/>
            <person name="Pratscher J."/>
        </authorList>
    </citation>
    <scope>NUCLEOTIDE SEQUENCE [LARGE SCALE GENOMIC DNA]</scope>
    <source>
        <strain evidence="6 7">TVC</strain>
    </source>
</reference>
<dbReference type="PANTHER" id="PTHR47506:SF3">
    <property type="entry name" value="HTH-TYPE TRANSCRIPTIONAL REGULATOR LMRA"/>
    <property type="match status" value="1"/>
</dbReference>
<dbReference type="SUPFAM" id="SSF48498">
    <property type="entry name" value="Tetracyclin repressor-like, C-terminal domain"/>
    <property type="match status" value="1"/>
</dbReference>
<dbReference type="GO" id="GO:0003677">
    <property type="term" value="F:DNA binding"/>
    <property type="evidence" value="ECO:0007669"/>
    <property type="project" value="UniProtKB-UniRule"/>
</dbReference>